<dbReference type="SMART" id="SM00184">
    <property type="entry name" value="RING"/>
    <property type="match status" value="1"/>
</dbReference>
<accession>A0A834W240</accession>
<dbReference type="EMBL" id="JAAIUW010000012">
    <property type="protein sequence ID" value="KAF7806452.1"/>
    <property type="molecule type" value="Genomic_DNA"/>
</dbReference>
<feature type="region of interest" description="Disordered" evidence="5">
    <location>
        <begin position="1"/>
        <end position="23"/>
    </location>
</feature>
<name>A0A834W240_9FABA</name>
<evidence type="ECO:0000313" key="7">
    <source>
        <dbReference type="EMBL" id="KAF7806452.1"/>
    </source>
</evidence>
<dbReference type="AlphaFoldDB" id="A0A834W240"/>
<keyword evidence="3" id="KW-0862">Zinc</keyword>
<gene>
    <name evidence="7" type="ORF">G2W53_038613</name>
</gene>
<evidence type="ECO:0000256" key="5">
    <source>
        <dbReference type="SAM" id="MobiDB-lite"/>
    </source>
</evidence>
<dbReference type="InterPro" id="IPR018957">
    <property type="entry name" value="Znf_C3HC4_RING-type"/>
</dbReference>
<dbReference type="InterPro" id="IPR013083">
    <property type="entry name" value="Znf_RING/FYVE/PHD"/>
</dbReference>
<evidence type="ECO:0000256" key="4">
    <source>
        <dbReference type="PROSITE-ProRule" id="PRU00175"/>
    </source>
</evidence>
<dbReference type="PROSITE" id="PS50089">
    <property type="entry name" value="ZF_RING_2"/>
    <property type="match status" value="1"/>
</dbReference>
<dbReference type="InterPro" id="IPR001841">
    <property type="entry name" value="Znf_RING"/>
</dbReference>
<dbReference type="OrthoDB" id="1900223at2759"/>
<dbReference type="Proteomes" id="UP000634136">
    <property type="component" value="Unassembled WGS sequence"/>
</dbReference>
<organism evidence="7 8">
    <name type="scientific">Senna tora</name>
    <dbReference type="NCBI Taxonomy" id="362788"/>
    <lineage>
        <taxon>Eukaryota</taxon>
        <taxon>Viridiplantae</taxon>
        <taxon>Streptophyta</taxon>
        <taxon>Embryophyta</taxon>
        <taxon>Tracheophyta</taxon>
        <taxon>Spermatophyta</taxon>
        <taxon>Magnoliopsida</taxon>
        <taxon>eudicotyledons</taxon>
        <taxon>Gunneridae</taxon>
        <taxon>Pentapetalae</taxon>
        <taxon>rosids</taxon>
        <taxon>fabids</taxon>
        <taxon>Fabales</taxon>
        <taxon>Fabaceae</taxon>
        <taxon>Caesalpinioideae</taxon>
        <taxon>Cassia clade</taxon>
        <taxon>Senna</taxon>
    </lineage>
</organism>
<feature type="region of interest" description="Disordered" evidence="5">
    <location>
        <begin position="64"/>
        <end position="86"/>
    </location>
</feature>
<dbReference type="Pfam" id="PF00097">
    <property type="entry name" value="zf-C3HC4"/>
    <property type="match status" value="1"/>
</dbReference>
<feature type="compositionally biased region" description="Low complexity" evidence="5">
    <location>
        <begin position="66"/>
        <end position="78"/>
    </location>
</feature>
<protein>
    <submittedName>
        <fullName evidence="7">RING-H2 zinc finger protein</fullName>
    </submittedName>
</protein>
<evidence type="ECO:0000259" key="6">
    <source>
        <dbReference type="PROSITE" id="PS50089"/>
    </source>
</evidence>
<proteinExistence type="predicted"/>
<evidence type="ECO:0000256" key="1">
    <source>
        <dbReference type="ARBA" id="ARBA00022723"/>
    </source>
</evidence>
<feature type="compositionally biased region" description="Basic and acidic residues" evidence="5">
    <location>
        <begin position="1"/>
        <end position="11"/>
    </location>
</feature>
<feature type="domain" description="RING-type" evidence="6">
    <location>
        <begin position="138"/>
        <end position="195"/>
    </location>
</feature>
<evidence type="ECO:0000313" key="8">
    <source>
        <dbReference type="Proteomes" id="UP000634136"/>
    </source>
</evidence>
<evidence type="ECO:0000256" key="3">
    <source>
        <dbReference type="ARBA" id="ARBA00022833"/>
    </source>
</evidence>
<comment type="caution">
    <text evidence="7">The sequence shown here is derived from an EMBL/GenBank/DDBJ whole genome shotgun (WGS) entry which is preliminary data.</text>
</comment>
<keyword evidence="8" id="KW-1185">Reference proteome</keyword>
<sequence length="209" mass="23159">MELLSDEKPSRSGEPGVHPLAPVLDITDGPMKLVNAHPTTTHHCQNLGRSLFLKRSRHYYGHQYSRRNSANHANASSSCGKNTSSNDERLSFKLASQSKSESRRYAEFRDKIFSRPERIRSSSSVVDAVSPDAAEMVCGVCQKPLKRKLFLLGNSLSSNELSIVAVLVCGHAYHAECLEQKTSFDERRDPPCPLCAGLLLQDDDCKGQE</sequence>
<dbReference type="PANTHER" id="PTHR31150:SF6">
    <property type="entry name" value="ZINC ION BINDING PROTEIN"/>
    <property type="match status" value="1"/>
</dbReference>
<keyword evidence="2 4" id="KW-0863">Zinc-finger</keyword>
<evidence type="ECO:0000256" key="2">
    <source>
        <dbReference type="ARBA" id="ARBA00022771"/>
    </source>
</evidence>
<dbReference type="SUPFAM" id="SSF57850">
    <property type="entry name" value="RING/U-box"/>
    <property type="match status" value="1"/>
</dbReference>
<dbReference type="GO" id="GO:0008270">
    <property type="term" value="F:zinc ion binding"/>
    <property type="evidence" value="ECO:0007669"/>
    <property type="project" value="UniProtKB-KW"/>
</dbReference>
<keyword evidence="1" id="KW-0479">Metal-binding</keyword>
<reference evidence="7" key="1">
    <citation type="submission" date="2020-09" db="EMBL/GenBank/DDBJ databases">
        <title>Genome-Enabled Discovery of Anthraquinone Biosynthesis in Senna tora.</title>
        <authorList>
            <person name="Kang S.-H."/>
            <person name="Pandey R.P."/>
            <person name="Lee C.-M."/>
            <person name="Sim J.-S."/>
            <person name="Jeong J.-T."/>
            <person name="Choi B.-S."/>
            <person name="Jung M."/>
            <person name="Ginzburg D."/>
            <person name="Zhao K."/>
            <person name="Won S.Y."/>
            <person name="Oh T.-J."/>
            <person name="Yu Y."/>
            <person name="Kim N.-H."/>
            <person name="Lee O.R."/>
            <person name="Lee T.-H."/>
            <person name="Bashyal P."/>
            <person name="Kim T.-S."/>
            <person name="Lee W.-H."/>
            <person name="Kawkins C."/>
            <person name="Kim C.-K."/>
            <person name="Kim J.S."/>
            <person name="Ahn B.O."/>
            <person name="Rhee S.Y."/>
            <person name="Sohng J.K."/>
        </authorList>
    </citation>
    <scope>NUCLEOTIDE SEQUENCE</scope>
    <source>
        <tissue evidence="7">Leaf</tissue>
    </source>
</reference>
<dbReference type="Gene3D" id="3.30.40.10">
    <property type="entry name" value="Zinc/RING finger domain, C3HC4 (zinc finger)"/>
    <property type="match status" value="1"/>
</dbReference>
<dbReference type="PANTHER" id="PTHR31150">
    <property type="entry name" value="EXPRESSED PROTEIN"/>
    <property type="match status" value="1"/>
</dbReference>